<reference evidence="2" key="1">
    <citation type="journal article" date="2020" name="Fungal Divers.">
        <title>Resolving the Mortierellaceae phylogeny through synthesis of multi-gene phylogenetics and phylogenomics.</title>
        <authorList>
            <person name="Vandepol N."/>
            <person name="Liber J."/>
            <person name="Desiro A."/>
            <person name="Na H."/>
            <person name="Kennedy M."/>
            <person name="Barry K."/>
            <person name="Grigoriev I.V."/>
            <person name="Miller A.N."/>
            <person name="O'Donnell K."/>
            <person name="Stajich J.E."/>
            <person name="Bonito G."/>
        </authorList>
    </citation>
    <scope>NUCLEOTIDE SEQUENCE</scope>
    <source>
        <strain evidence="2">KOD1015</strain>
    </source>
</reference>
<keyword evidence="3" id="KW-1185">Reference proteome</keyword>
<evidence type="ECO:0000256" key="1">
    <source>
        <dbReference type="SAM" id="MobiDB-lite"/>
    </source>
</evidence>
<protein>
    <submittedName>
        <fullName evidence="2">Uncharacterized protein</fullName>
    </submittedName>
</protein>
<sequence>MRLNGFRYGVLSTYTQTWFIKRVSRHGENILISLTIRFDRTNTTLLQCYLWFIRAADGDTEWQSDAPDEASAEAMLSKEWPEDKTAKHDPG</sequence>
<name>A0A9P6KG13_9FUNG</name>
<dbReference type="OrthoDB" id="2440371at2759"/>
<feature type="region of interest" description="Disordered" evidence="1">
    <location>
        <begin position="61"/>
        <end position="91"/>
    </location>
</feature>
<proteinExistence type="predicted"/>
<comment type="caution">
    <text evidence="2">The sequence shown here is derived from an EMBL/GenBank/DDBJ whole genome shotgun (WGS) entry which is preliminary data.</text>
</comment>
<organism evidence="2 3">
    <name type="scientific">Lunasporangiospora selenospora</name>
    <dbReference type="NCBI Taxonomy" id="979761"/>
    <lineage>
        <taxon>Eukaryota</taxon>
        <taxon>Fungi</taxon>
        <taxon>Fungi incertae sedis</taxon>
        <taxon>Mucoromycota</taxon>
        <taxon>Mortierellomycotina</taxon>
        <taxon>Mortierellomycetes</taxon>
        <taxon>Mortierellales</taxon>
        <taxon>Mortierellaceae</taxon>
        <taxon>Lunasporangiospora</taxon>
    </lineage>
</organism>
<dbReference type="Proteomes" id="UP000780801">
    <property type="component" value="Unassembled WGS sequence"/>
</dbReference>
<evidence type="ECO:0000313" key="3">
    <source>
        <dbReference type="Proteomes" id="UP000780801"/>
    </source>
</evidence>
<dbReference type="EMBL" id="JAABOA010000660">
    <property type="protein sequence ID" value="KAF9583571.1"/>
    <property type="molecule type" value="Genomic_DNA"/>
</dbReference>
<gene>
    <name evidence="2" type="ORF">BGW38_009160</name>
</gene>
<dbReference type="AlphaFoldDB" id="A0A9P6KG13"/>
<feature type="compositionally biased region" description="Basic and acidic residues" evidence="1">
    <location>
        <begin position="79"/>
        <end position="91"/>
    </location>
</feature>
<feature type="compositionally biased region" description="Acidic residues" evidence="1">
    <location>
        <begin position="61"/>
        <end position="71"/>
    </location>
</feature>
<accession>A0A9P6KG13</accession>
<evidence type="ECO:0000313" key="2">
    <source>
        <dbReference type="EMBL" id="KAF9583571.1"/>
    </source>
</evidence>